<dbReference type="PANTHER" id="PTHR43019:SF23">
    <property type="entry name" value="PROTEASE DO-LIKE 5, CHLOROPLASTIC"/>
    <property type="match status" value="1"/>
</dbReference>
<dbReference type="EMBL" id="CP036433">
    <property type="protein sequence ID" value="QDU92603.1"/>
    <property type="molecule type" value="Genomic_DNA"/>
</dbReference>
<evidence type="ECO:0000256" key="1">
    <source>
        <dbReference type="SAM" id="MobiDB-lite"/>
    </source>
</evidence>
<dbReference type="Pfam" id="PF13365">
    <property type="entry name" value="Trypsin_2"/>
    <property type="match status" value="1"/>
</dbReference>
<evidence type="ECO:0000313" key="2">
    <source>
        <dbReference type="EMBL" id="QDU92603.1"/>
    </source>
</evidence>
<dbReference type="EC" id="3.4.21.107" evidence="2"/>
<organism evidence="2 3">
    <name type="scientific">Lignipirellula cremea</name>
    <dbReference type="NCBI Taxonomy" id="2528010"/>
    <lineage>
        <taxon>Bacteria</taxon>
        <taxon>Pseudomonadati</taxon>
        <taxon>Planctomycetota</taxon>
        <taxon>Planctomycetia</taxon>
        <taxon>Pirellulales</taxon>
        <taxon>Pirellulaceae</taxon>
        <taxon>Lignipirellula</taxon>
    </lineage>
</organism>
<gene>
    <name evidence="2" type="primary">degP_1</name>
    <name evidence="2" type="ORF">Pla8534_03510</name>
</gene>
<sequence>MRLRHIGPVAVYVYTLAFAICATGQQPEGRTVVLPVHSYQALELLQPKLAPLDVESQLAIDKLKLLAGPSRGPGAVVFPEVAPSTVVVRSGGGHGTGFIVDAEGWILTNNHVIAGASVHQGTSARVAFIHFGHMEDGFMVLEKEGHPAFIYAASPEKDLALLKLIAIPAGRELTPIKLAEKISPPGSDCFTIGHPTSGLFWSLRSGEVVGIGKYPHDLIDNIMPQLTLAGAPKEAFEQSLRQSTPRKALISSCGINPGDSGGPLVNTDGELIAVNFAIPKLDQKRGVNLDKFSYHVHLDEVKDFLAVRPERPEVFVPNVWPAAAASRLLDFDGDDKMETWMFVPAQDVPPSGLLFDLDGDTPETFVEEFKAGKAKRDQFEFEFVLQLAPVRAFYDRDGDGQVDLILTDANDDGVSDLTISKTAEGWKRLDRDDQAVYDPRYFNDQATGERFQAIVLDRVLKKKPSESTDDKNTSNNKDEAPPAVAP</sequence>
<dbReference type="GO" id="GO:0006508">
    <property type="term" value="P:proteolysis"/>
    <property type="evidence" value="ECO:0007669"/>
    <property type="project" value="UniProtKB-KW"/>
</dbReference>
<proteinExistence type="predicted"/>
<dbReference type="InterPro" id="IPR033116">
    <property type="entry name" value="TRYPSIN_SER"/>
</dbReference>
<dbReference type="Proteomes" id="UP000317648">
    <property type="component" value="Chromosome"/>
</dbReference>
<dbReference type="PRINTS" id="PR00834">
    <property type="entry name" value="PROTEASES2C"/>
</dbReference>
<keyword evidence="2" id="KW-0378">Hydrolase</keyword>
<evidence type="ECO:0000313" key="3">
    <source>
        <dbReference type="Proteomes" id="UP000317648"/>
    </source>
</evidence>
<feature type="compositionally biased region" description="Basic and acidic residues" evidence="1">
    <location>
        <begin position="463"/>
        <end position="480"/>
    </location>
</feature>
<dbReference type="OrthoDB" id="290751at2"/>
<dbReference type="PANTHER" id="PTHR43019">
    <property type="entry name" value="SERINE ENDOPROTEASE DEGS"/>
    <property type="match status" value="1"/>
</dbReference>
<name>A0A518DL90_9BACT</name>
<dbReference type="InterPro" id="IPR009003">
    <property type="entry name" value="Peptidase_S1_PA"/>
</dbReference>
<dbReference type="SUPFAM" id="SSF50494">
    <property type="entry name" value="Trypsin-like serine proteases"/>
    <property type="match status" value="1"/>
</dbReference>
<dbReference type="Gene3D" id="2.40.10.10">
    <property type="entry name" value="Trypsin-like serine proteases"/>
    <property type="match status" value="2"/>
</dbReference>
<dbReference type="InterPro" id="IPR001940">
    <property type="entry name" value="Peptidase_S1C"/>
</dbReference>
<dbReference type="InterPro" id="IPR043504">
    <property type="entry name" value="Peptidase_S1_PA_chymotrypsin"/>
</dbReference>
<dbReference type="KEGG" id="lcre:Pla8534_03510"/>
<keyword evidence="2" id="KW-0645">Protease</keyword>
<feature type="region of interest" description="Disordered" evidence="1">
    <location>
        <begin position="462"/>
        <end position="486"/>
    </location>
</feature>
<accession>A0A518DL90</accession>
<protein>
    <submittedName>
        <fullName evidence="2">Periplasmic serine endoprotease DegP</fullName>
        <ecNumber evidence="2">3.4.21.107</ecNumber>
    </submittedName>
</protein>
<reference evidence="2 3" key="1">
    <citation type="submission" date="2019-02" db="EMBL/GenBank/DDBJ databases">
        <title>Deep-cultivation of Planctomycetes and their phenomic and genomic characterization uncovers novel biology.</title>
        <authorList>
            <person name="Wiegand S."/>
            <person name="Jogler M."/>
            <person name="Boedeker C."/>
            <person name="Pinto D."/>
            <person name="Vollmers J."/>
            <person name="Rivas-Marin E."/>
            <person name="Kohn T."/>
            <person name="Peeters S.H."/>
            <person name="Heuer A."/>
            <person name="Rast P."/>
            <person name="Oberbeckmann S."/>
            <person name="Bunk B."/>
            <person name="Jeske O."/>
            <person name="Meyerdierks A."/>
            <person name="Storesund J.E."/>
            <person name="Kallscheuer N."/>
            <person name="Luecker S."/>
            <person name="Lage O.M."/>
            <person name="Pohl T."/>
            <person name="Merkel B.J."/>
            <person name="Hornburger P."/>
            <person name="Mueller R.-W."/>
            <person name="Bruemmer F."/>
            <person name="Labrenz M."/>
            <person name="Spormann A.M."/>
            <person name="Op den Camp H."/>
            <person name="Overmann J."/>
            <person name="Amann R."/>
            <person name="Jetten M.S.M."/>
            <person name="Mascher T."/>
            <person name="Medema M.H."/>
            <person name="Devos D.P."/>
            <person name="Kaster A.-K."/>
            <person name="Ovreas L."/>
            <person name="Rohde M."/>
            <person name="Galperin M.Y."/>
            <person name="Jogler C."/>
        </authorList>
    </citation>
    <scope>NUCLEOTIDE SEQUENCE [LARGE SCALE GENOMIC DNA]</scope>
    <source>
        <strain evidence="2 3">Pla85_3_4</strain>
    </source>
</reference>
<dbReference type="GO" id="GO:0004252">
    <property type="term" value="F:serine-type endopeptidase activity"/>
    <property type="evidence" value="ECO:0007669"/>
    <property type="project" value="InterPro"/>
</dbReference>
<dbReference type="AlphaFoldDB" id="A0A518DL90"/>
<dbReference type="PROSITE" id="PS00135">
    <property type="entry name" value="TRYPSIN_SER"/>
    <property type="match status" value="1"/>
</dbReference>
<dbReference type="RefSeq" id="WP_145048698.1">
    <property type="nucleotide sequence ID" value="NZ_CP036433.1"/>
</dbReference>
<keyword evidence="3" id="KW-1185">Reference proteome</keyword>